<evidence type="ECO:0000256" key="6">
    <source>
        <dbReference type="ARBA" id="ARBA00022723"/>
    </source>
</evidence>
<feature type="domain" description="Thiamine pyrophosphate enzyme central" evidence="12">
    <location>
        <begin position="200"/>
        <end position="286"/>
    </location>
</feature>
<sequence length="538" mass="55771">MAFTVADYVLKRLTQQRVDTLFGVPAAYGAGLFDAAGRNGVTSIVTASDLEAGYAADGYARAKGLGVVAVANGVGTLSMVNAIAGAFVERSPVVVVNGGPNATNLANLKDFDVLFSHSTGQPDHDLSTYRLVTASAARAGTAAAVPGVVDAAISTAVKRKRPVYIEINRDIWTASCPAPSGSLPVTEPPAGTEEQLAGTIAGLVRAATKPLVLVGIEVQRYGLADKVADLIAKLGVRWSVQLPAKGVLPEQGAGWVGVYAPPHSQPAVNAVAQADLLVMLGCVFPSSYATLLRTGTNRIITAYDGKVKIKNGAKQNAQLGALVTALAAEAATEAPRPVPAGVDPVTPTAASPLTYRRVFERIGAALDPSWLVIPDTFLGIHSAAHLPIKGRDGFLCGAVWASIGHSVAAAVGASFGSARRPLVICGDGGFHMTAQALSTMVRYERNPVVVVIDNGIYAFEQFLLDADYFSDPATRPKPYVVLNRWDFVKFANGLGVQSAQSVTTAAALDEALATAKASNAPALIVAKIDSRDLPAELG</sequence>
<dbReference type="InterPro" id="IPR012110">
    <property type="entry name" value="PDC/IPDC-like"/>
</dbReference>
<gene>
    <name evidence="15" type="ORF">ACFFR3_44830</name>
</gene>
<dbReference type="InterPro" id="IPR011766">
    <property type="entry name" value="TPP_enzyme_TPP-bd"/>
</dbReference>
<feature type="domain" description="Thiamine pyrophosphate enzyme N-terminal TPP-binding" evidence="14">
    <location>
        <begin position="4"/>
        <end position="105"/>
    </location>
</feature>
<keyword evidence="9 11" id="KW-0786">Thiamine pyrophosphate</keyword>
<dbReference type="EMBL" id="JBHMCF010000052">
    <property type="protein sequence ID" value="MFB9476661.1"/>
    <property type="molecule type" value="Genomic_DNA"/>
</dbReference>
<evidence type="ECO:0000256" key="1">
    <source>
        <dbReference type="ARBA" id="ARBA00001920"/>
    </source>
</evidence>
<evidence type="ECO:0000256" key="3">
    <source>
        <dbReference type="ARBA" id="ARBA00002938"/>
    </source>
</evidence>
<dbReference type="PANTHER" id="PTHR43452">
    <property type="entry name" value="PYRUVATE DECARBOXYLASE"/>
    <property type="match status" value="1"/>
</dbReference>
<evidence type="ECO:0000259" key="12">
    <source>
        <dbReference type="Pfam" id="PF00205"/>
    </source>
</evidence>
<comment type="cofactor">
    <cofactor evidence="2">
        <name>thiamine diphosphate</name>
        <dbReference type="ChEBI" id="CHEBI:58937"/>
    </cofactor>
</comment>
<evidence type="ECO:0000256" key="7">
    <source>
        <dbReference type="ARBA" id="ARBA00022793"/>
    </source>
</evidence>
<dbReference type="InterPro" id="IPR012001">
    <property type="entry name" value="Thiamin_PyroP_enz_TPP-bd_dom"/>
</dbReference>
<proteinExistence type="inferred from homology"/>
<keyword evidence="8" id="KW-0460">Magnesium</keyword>
<keyword evidence="10" id="KW-0456">Lyase</keyword>
<evidence type="ECO:0000313" key="16">
    <source>
        <dbReference type="Proteomes" id="UP001589568"/>
    </source>
</evidence>
<dbReference type="PANTHER" id="PTHR43452:SF30">
    <property type="entry name" value="PYRUVATE DECARBOXYLASE ISOZYME 1-RELATED"/>
    <property type="match status" value="1"/>
</dbReference>
<dbReference type="Gene3D" id="3.40.50.1220">
    <property type="entry name" value="TPP-binding domain"/>
    <property type="match status" value="1"/>
</dbReference>
<organism evidence="15 16">
    <name type="scientific">Nonomuraea salmonea</name>
    <dbReference type="NCBI Taxonomy" id="46181"/>
    <lineage>
        <taxon>Bacteria</taxon>
        <taxon>Bacillati</taxon>
        <taxon>Actinomycetota</taxon>
        <taxon>Actinomycetes</taxon>
        <taxon>Streptosporangiales</taxon>
        <taxon>Streptosporangiaceae</taxon>
        <taxon>Nonomuraea</taxon>
    </lineage>
</organism>
<comment type="similarity">
    <text evidence="4 11">Belongs to the TPP enzyme family.</text>
</comment>
<evidence type="ECO:0000256" key="10">
    <source>
        <dbReference type="ARBA" id="ARBA00023239"/>
    </source>
</evidence>
<comment type="cofactor">
    <cofactor evidence="1">
        <name>a metal cation</name>
        <dbReference type="ChEBI" id="CHEBI:25213"/>
    </cofactor>
</comment>
<dbReference type="SUPFAM" id="SSF52467">
    <property type="entry name" value="DHS-like NAD/FAD-binding domain"/>
    <property type="match status" value="1"/>
</dbReference>
<comment type="caution">
    <text evidence="15">The sequence shown here is derived from an EMBL/GenBank/DDBJ whole genome shotgun (WGS) entry which is preliminary data.</text>
</comment>
<evidence type="ECO:0000256" key="11">
    <source>
        <dbReference type="RuleBase" id="RU362132"/>
    </source>
</evidence>
<keyword evidence="6" id="KW-0479">Metal-binding</keyword>
<evidence type="ECO:0000313" key="15">
    <source>
        <dbReference type="EMBL" id="MFB9476661.1"/>
    </source>
</evidence>
<evidence type="ECO:0000256" key="8">
    <source>
        <dbReference type="ARBA" id="ARBA00022842"/>
    </source>
</evidence>
<dbReference type="Proteomes" id="UP001589568">
    <property type="component" value="Unassembled WGS sequence"/>
</dbReference>
<dbReference type="InterPro" id="IPR029061">
    <property type="entry name" value="THDP-binding"/>
</dbReference>
<evidence type="ECO:0000259" key="13">
    <source>
        <dbReference type="Pfam" id="PF02775"/>
    </source>
</evidence>
<comment type="function">
    <text evidence="3">Decarboxylates branched-chain and aromatic alpha-keto acids to aldehydes.</text>
</comment>
<evidence type="ECO:0000256" key="5">
    <source>
        <dbReference type="ARBA" id="ARBA00020054"/>
    </source>
</evidence>
<dbReference type="Pfam" id="PF02776">
    <property type="entry name" value="TPP_enzyme_N"/>
    <property type="match status" value="1"/>
</dbReference>
<evidence type="ECO:0000256" key="4">
    <source>
        <dbReference type="ARBA" id="ARBA00007812"/>
    </source>
</evidence>
<dbReference type="Pfam" id="PF02775">
    <property type="entry name" value="TPP_enzyme_C"/>
    <property type="match status" value="1"/>
</dbReference>
<dbReference type="InterPro" id="IPR029035">
    <property type="entry name" value="DHS-like_NAD/FAD-binding_dom"/>
</dbReference>
<reference evidence="15 16" key="1">
    <citation type="submission" date="2024-09" db="EMBL/GenBank/DDBJ databases">
        <authorList>
            <person name="Sun Q."/>
            <person name="Mori K."/>
        </authorList>
    </citation>
    <scope>NUCLEOTIDE SEQUENCE [LARGE SCALE GENOMIC DNA]</scope>
    <source>
        <strain evidence="15 16">JCM 3324</strain>
    </source>
</reference>
<dbReference type="SUPFAM" id="SSF52518">
    <property type="entry name" value="Thiamin diphosphate-binding fold (THDP-binding)"/>
    <property type="match status" value="2"/>
</dbReference>
<evidence type="ECO:0000256" key="9">
    <source>
        <dbReference type="ARBA" id="ARBA00023052"/>
    </source>
</evidence>
<protein>
    <recommendedName>
        <fullName evidence="5">Alpha-keto-acid decarboxylase</fullName>
    </recommendedName>
</protein>
<keyword evidence="7" id="KW-0210">Decarboxylase</keyword>
<dbReference type="Pfam" id="PF00205">
    <property type="entry name" value="TPP_enzyme_M"/>
    <property type="match status" value="1"/>
</dbReference>
<dbReference type="InterPro" id="IPR012000">
    <property type="entry name" value="Thiamin_PyroP_enz_cen_dom"/>
</dbReference>
<dbReference type="Gene3D" id="3.40.50.970">
    <property type="match status" value="2"/>
</dbReference>
<feature type="domain" description="Thiamine pyrophosphate enzyme TPP-binding" evidence="13">
    <location>
        <begin position="383"/>
        <end position="525"/>
    </location>
</feature>
<dbReference type="RefSeq" id="WP_379485143.1">
    <property type="nucleotide sequence ID" value="NZ_JBHMCF010000052.1"/>
</dbReference>
<name>A0ABV5P2K2_9ACTN</name>
<accession>A0ABV5P2K2</accession>
<evidence type="ECO:0000256" key="2">
    <source>
        <dbReference type="ARBA" id="ARBA00001964"/>
    </source>
</evidence>
<evidence type="ECO:0000259" key="14">
    <source>
        <dbReference type="Pfam" id="PF02776"/>
    </source>
</evidence>
<keyword evidence="16" id="KW-1185">Reference proteome</keyword>